<evidence type="ECO:0000313" key="2">
    <source>
        <dbReference type="Proteomes" id="UP000190827"/>
    </source>
</evidence>
<accession>A0ABY1LH17</accession>
<name>A0ABY1LH17_9MICO</name>
<reference evidence="1 2" key="1">
    <citation type="submission" date="2017-02" db="EMBL/GenBank/DDBJ databases">
        <authorList>
            <person name="Varghese N."/>
            <person name="Submissions S."/>
        </authorList>
    </citation>
    <scope>NUCLEOTIDE SEQUENCE [LARGE SCALE GENOMIC DNA]</scope>
    <source>
        <strain evidence="1 2">VKM Ac-1787</strain>
    </source>
</reference>
<keyword evidence="2" id="KW-1185">Reference proteome</keyword>
<sequence>MLITSTEIAVWTTPAGVPERLFWDGARYLVTDTPTPLEPNVSFVTHPPAATPAWRFQATAADGRSFVFDIRLDTARGRWQLLRAYE</sequence>
<gene>
    <name evidence="1" type="ORF">SAMN06295973_0538</name>
</gene>
<organism evidence="1 2">
    <name type="scientific">Plantibacter cousiniae</name>
    <name type="common">nom. nud.</name>
    <dbReference type="NCBI Taxonomy" id="199709"/>
    <lineage>
        <taxon>Bacteria</taxon>
        <taxon>Bacillati</taxon>
        <taxon>Actinomycetota</taxon>
        <taxon>Actinomycetes</taxon>
        <taxon>Micrococcales</taxon>
        <taxon>Microbacteriaceae</taxon>
        <taxon>Plantibacter</taxon>
    </lineage>
</organism>
<comment type="caution">
    <text evidence="1">The sequence shown here is derived from an EMBL/GenBank/DDBJ whole genome shotgun (WGS) entry which is preliminary data.</text>
</comment>
<proteinExistence type="predicted"/>
<evidence type="ECO:0000313" key="1">
    <source>
        <dbReference type="EMBL" id="SKC39738.1"/>
    </source>
</evidence>
<dbReference type="EMBL" id="FUZO01000001">
    <property type="protein sequence ID" value="SKC39738.1"/>
    <property type="molecule type" value="Genomic_DNA"/>
</dbReference>
<dbReference type="Proteomes" id="UP000190827">
    <property type="component" value="Unassembled WGS sequence"/>
</dbReference>
<dbReference type="RefSeq" id="WP_079704601.1">
    <property type="nucleotide sequence ID" value="NZ_CAKKLQ010000005.1"/>
</dbReference>
<protein>
    <submittedName>
        <fullName evidence="1">Uncharacterized protein</fullName>
    </submittedName>
</protein>